<evidence type="ECO:0000313" key="3">
    <source>
        <dbReference type="Proteomes" id="UP000515811"/>
    </source>
</evidence>
<dbReference type="NCBIfam" id="TIGR00176">
    <property type="entry name" value="mobB"/>
    <property type="match status" value="1"/>
</dbReference>
<dbReference type="Gene3D" id="3.40.50.300">
    <property type="entry name" value="P-loop containing nucleotide triphosphate hydrolases"/>
    <property type="match status" value="1"/>
</dbReference>
<dbReference type="KEGG" id="drg:H9K76_17165"/>
<gene>
    <name evidence="2" type="primary">mobB</name>
    <name evidence="2" type="ORF">H9K76_17165</name>
</gene>
<proteinExistence type="predicted"/>
<evidence type="ECO:0000313" key="2">
    <source>
        <dbReference type="EMBL" id="QNN56269.1"/>
    </source>
</evidence>
<dbReference type="RefSeq" id="WP_187596538.1">
    <property type="nucleotide sequence ID" value="NZ_CP060714.1"/>
</dbReference>
<reference evidence="2 3" key="1">
    <citation type="submission" date="2020-08" db="EMBL/GenBank/DDBJ databases">
        <title>Genome sequence of Diaphorobacter ruginosibacter DSM 27467T.</title>
        <authorList>
            <person name="Hyun D.-W."/>
            <person name="Bae J.-W."/>
        </authorList>
    </citation>
    <scope>NUCLEOTIDE SEQUENCE [LARGE SCALE GENOMIC DNA]</scope>
    <source>
        <strain evidence="2 3">DSM 27467</strain>
    </source>
</reference>
<accession>A0A7G9RKZ4</accession>
<protein>
    <submittedName>
        <fullName evidence="2">Molybdopterin-guanine dinucleotide biosynthesis protein B</fullName>
    </submittedName>
</protein>
<dbReference type="GO" id="GO:0005525">
    <property type="term" value="F:GTP binding"/>
    <property type="evidence" value="ECO:0007669"/>
    <property type="project" value="InterPro"/>
</dbReference>
<dbReference type="CDD" id="cd03116">
    <property type="entry name" value="MobB"/>
    <property type="match status" value="1"/>
</dbReference>
<dbReference type="EMBL" id="CP060714">
    <property type="protein sequence ID" value="QNN56269.1"/>
    <property type="molecule type" value="Genomic_DNA"/>
</dbReference>
<sequence>MKAIGFAGYSGAGKTTVLEQVIRMLCERGQRVSVVKHAHHDFDIDVPGKDSWRHRKAGAFEMLVVSGRRLALMREFEQPREDLSVHEMLAELDASVDWAIVEGFKRSDLPKIEIWREPSAGEKPRSLRYPEDPAILAIATDDASRLPRDCTLEVLDLNRPGGIVDWMMANAGRLGYTPPAEPHHKENTR</sequence>
<name>A0A7G9RKZ4_9BURK</name>
<dbReference type="AlphaFoldDB" id="A0A7G9RKZ4"/>
<keyword evidence="3" id="KW-1185">Reference proteome</keyword>
<dbReference type="SUPFAM" id="SSF52540">
    <property type="entry name" value="P-loop containing nucleoside triphosphate hydrolases"/>
    <property type="match status" value="1"/>
</dbReference>
<dbReference type="InterPro" id="IPR052539">
    <property type="entry name" value="MGD_biosynthesis_adapter"/>
</dbReference>
<dbReference type="Pfam" id="PF03205">
    <property type="entry name" value="MobB"/>
    <property type="match status" value="1"/>
</dbReference>
<dbReference type="PANTHER" id="PTHR40072">
    <property type="entry name" value="MOLYBDOPTERIN-GUANINE DINUCLEOTIDE BIOSYNTHESIS ADAPTER PROTEIN-RELATED"/>
    <property type="match status" value="1"/>
</dbReference>
<feature type="domain" description="Molybdopterin-guanine dinucleotide biosynthesis protein B (MobB)" evidence="1">
    <location>
        <begin position="4"/>
        <end position="141"/>
    </location>
</feature>
<dbReference type="InterPro" id="IPR004435">
    <property type="entry name" value="MobB_dom"/>
</dbReference>
<dbReference type="InterPro" id="IPR027417">
    <property type="entry name" value="P-loop_NTPase"/>
</dbReference>
<dbReference type="PANTHER" id="PTHR40072:SF1">
    <property type="entry name" value="MOLYBDOPTERIN-GUANINE DINUCLEOTIDE BIOSYNTHESIS ADAPTER PROTEIN"/>
    <property type="match status" value="1"/>
</dbReference>
<dbReference type="Proteomes" id="UP000515811">
    <property type="component" value="Chromosome"/>
</dbReference>
<organism evidence="2 3">
    <name type="scientific">Diaphorobacter ruginosibacter</name>
    <dbReference type="NCBI Taxonomy" id="1715720"/>
    <lineage>
        <taxon>Bacteria</taxon>
        <taxon>Pseudomonadati</taxon>
        <taxon>Pseudomonadota</taxon>
        <taxon>Betaproteobacteria</taxon>
        <taxon>Burkholderiales</taxon>
        <taxon>Comamonadaceae</taxon>
        <taxon>Diaphorobacter</taxon>
    </lineage>
</organism>
<evidence type="ECO:0000259" key="1">
    <source>
        <dbReference type="Pfam" id="PF03205"/>
    </source>
</evidence>
<dbReference type="GO" id="GO:0006777">
    <property type="term" value="P:Mo-molybdopterin cofactor biosynthetic process"/>
    <property type="evidence" value="ECO:0007669"/>
    <property type="project" value="InterPro"/>
</dbReference>